<evidence type="ECO:0000256" key="9">
    <source>
        <dbReference type="ARBA" id="ARBA00023125"/>
    </source>
</evidence>
<organism evidence="19 20">
    <name type="scientific">Halohasta litorea</name>
    <dbReference type="NCBI Taxonomy" id="869891"/>
    <lineage>
        <taxon>Archaea</taxon>
        <taxon>Methanobacteriati</taxon>
        <taxon>Methanobacteriota</taxon>
        <taxon>Stenosarchaea group</taxon>
        <taxon>Halobacteria</taxon>
        <taxon>Halobacteriales</taxon>
        <taxon>Haloferacaceae</taxon>
        <taxon>Halohasta</taxon>
    </lineage>
</organism>
<evidence type="ECO:0000313" key="20">
    <source>
        <dbReference type="Proteomes" id="UP001597052"/>
    </source>
</evidence>
<protein>
    <recommendedName>
        <fullName evidence="13">DNA 3'-5' helicase</fullName>
        <ecNumber evidence="13">5.6.2.4</ecNumber>
    </recommendedName>
</protein>
<keyword evidence="5 15" id="KW-0378">Hydrolase</keyword>
<evidence type="ECO:0000256" key="2">
    <source>
        <dbReference type="ARBA" id="ARBA00022722"/>
    </source>
</evidence>
<dbReference type="GO" id="GO:0005524">
    <property type="term" value="F:ATP binding"/>
    <property type="evidence" value="ECO:0007669"/>
    <property type="project" value="UniProtKB-UniRule"/>
</dbReference>
<evidence type="ECO:0000256" key="1">
    <source>
        <dbReference type="ARBA" id="ARBA00009922"/>
    </source>
</evidence>
<dbReference type="PROSITE" id="PS51198">
    <property type="entry name" value="UVRD_HELICASE_ATP_BIND"/>
    <property type="match status" value="1"/>
</dbReference>
<dbReference type="CDD" id="cd17932">
    <property type="entry name" value="DEXQc_UvrD"/>
    <property type="match status" value="1"/>
</dbReference>
<keyword evidence="10" id="KW-0234">DNA repair</keyword>
<dbReference type="InterPro" id="IPR000212">
    <property type="entry name" value="DNA_helicase_UvrD/REP"/>
</dbReference>
<accession>A0ABD6DA53</accession>
<keyword evidence="20" id="KW-1185">Reference proteome</keyword>
<evidence type="ECO:0000256" key="4">
    <source>
        <dbReference type="ARBA" id="ARBA00022763"/>
    </source>
</evidence>
<dbReference type="PANTHER" id="PTHR11070">
    <property type="entry name" value="UVRD / RECB / PCRA DNA HELICASE FAMILY MEMBER"/>
    <property type="match status" value="1"/>
</dbReference>
<feature type="binding site" evidence="15">
    <location>
        <begin position="25"/>
        <end position="32"/>
    </location>
    <ligand>
        <name>ATP</name>
        <dbReference type="ChEBI" id="CHEBI:30616"/>
    </ligand>
</feature>
<dbReference type="EC" id="5.6.2.4" evidence="13"/>
<dbReference type="SUPFAM" id="SSF52980">
    <property type="entry name" value="Restriction endonuclease-like"/>
    <property type="match status" value="1"/>
</dbReference>
<dbReference type="SUPFAM" id="SSF52540">
    <property type="entry name" value="P-loop containing nucleoside triphosphate hydrolases"/>
    <property type="match status" value="1"/>
</dbReference>
<evidence type="ECO:0000256" key="8">
    <source>
        <dbReference type="ARBA" id="ARBA00022840"/>
    </source>
</evidence>
<evidence type="ECO:0000256" key="3">
    <source>
        <dbReference type="ARBA" id="ARBA00022741"/>
    </source>
</evidence>
<evidence type="ECO:0000256" key="5">
    <source>
        <dbReference type="ARBA" id="ARBA00022801"/>
    </source>
</evidence>
<dbReference type="InterPro" id="IPR027417">
    <property type="entry name" value="P-loop_NTPase"/>
</dbReference>
<dbReference type="InterPro" id="IPR038726">
    <property type="entry name" value="PDDEXK_AddAB-type"/>
</dbReference>
<evidence type="ECO:0000259" key="17">
    <source>
        <dbReference type="PROSITE" id="PS51198"/>
    </source>
</evidence>
<dbReference type="GO" id="GO:0006281">
    <property type="term" value="P:DNA repair"/>
    <property type="evidence" value="ECO:0007669"/>
    <property type="project" value="UniProtKB-KW"/>
</dbReference>
<keyword evidence="7" id="KW-0269">Exonuclease</keyword>
<evidence type="ECO:0000259" key="18">
    <source>
        <dbReference type="PROSITE" id="PS51217"/>
    </source>
</evidence>
<dbReference type="InterPro" id="IPR014016">
    <property type="entry name" value="UvrD-like_ATP-bd"/>
</dbReference>
<dbReference type="PANTHER" id="PTHR11070:SF2">
    <property type="entry name" value="ATP-DEPENDENT DNA HELICASE SRS2"/>
    <property type="match status" value="1"/>
</dbReference>
<evidence type="ECO:0000256" key="11">
    <source>
        <dbReference type="ARBA" id="ARBA00023235"/>
    </source>
</evidence>
<dbReference type="Pfam" id="PF00580">
    <property type="entry name" value="UvrD-helicase"/>
    <property type="match status" value="1"/>
</dbReference>
<gene>
    <name evidence="19" type="ORF">ACFSBW_08110</name>
</gene>
<reference evidence="19 20" key="1">
    <citation type="journal article" date="2019" name="Int. J. Syst. Evol. Microbiol.">
        <title>The Global Catalogue of Microorganisms (GCM) 10K type strain sequencing project: providing services to taxonomists for standard genome sequencing and annotation.</title>
        <authorList>
            <consortium name="The Broad Institute Genomics Platform"/>
            <consortium name="The Broad Institute Genome Sequencing Center for Infectious Disease"/>
            <person name="Wu L."/>
            <person name="Ma J."/>
        </authorList>
    </citation>
    <scope>NUCLEOTIDE SEQUENCE [LARGE SCALE GENOMIC DNA]</scope>
    <source>
        <strain evidence="19 20">CGMCC 1.10593</strain>
    </source>
</reference>
<evidence type="ECO:0000256" key="6">
    <source>
        <dbReference type="ARBA" id="ARBA00022806"/>
    </source>
</evidence>
<evidence type="ECO:0000256" key="7">
    <source>
        <dbReference type="ARBA" id="ARBA00022839"/>
    </source>
</evidence>
<dbReference type="RefSeq" id="WP_256395783.1">
    <property type="nucleotide sequence ID" value="NZ_JANHDJ010000002.1"/>
</dbReference>
<keyword evidence="6 15" id="KW-0347">Helicase</keyword>
<evidence type="ECO:0000256" key="14">
    <source>
        <dbReference type="ARBA" id="ARBA00048988"/>
    </source>
</evidence>
<evidence type="ECO:0000313" key="19">
    <source>
        <dbReference type="EMBL" id="MFD1641836.1"/>
    </source>
</evidence>
<dbReference type="AlphaFoldDB" id="A0ABD6DA53"/>
<dbReference type="Gene3D" id="3.90.320.10">
    <property type="match status" value="1"/>
</dbReference>
<comment type="catalytic activity">
    <reaction evidence="14">
        <text>ATP + H2O = ADP + phosphate + H(+)</text>
        <dbReference type="Rhea" id="RHEA:13065"/>
        <dbReference type="ChEBI" id="CHEBI:15377"/>
        <dbReference type="ChEBI" id="CHEBI:15378"/>
        <dbReference type="ChEBI" id="CHEBI:30616"/>
        <dbReference type="ChEBI" id="CHEBI:43474"/>
        <dbReference type="ChEBI" id="CHEBI:456216"/>
        <dbReference type="EC" id="5.6.2.4"/>
    </reaction>
</comment>
<dbReference type="InterPro" id="IPR013986">
    <property type="entry name" value="DExx_box_DNA_helicase_dom_sf"/>
</dbReference>
<proteinExistence type="inferred from homology"/>
<keyword evidence="3 15" id="KW-0547">Nucleotide-binding</keyword>
<comment type="catalytic activity">
    <reaction evidence="12">
        <text>Couples ATP hydrolysis with the unwinding of duplex DNA by translocating in the 3'-5' direction.</text>
        <dbReference type="EC" id="5.6.2.4"/>
    </reaction>
</comment>
<dbReference type="Pfam" id="PF12705">
    <property type="entry name" value="PDDEXK_1"/>
    <property type="match status" value="1"/>
</dbReference>
<evidence type="ECO:0000256" key="12">
    <source>
        <dbReference type="ARBA" id="ARBA00034617"/>
    </source>
</evidence>
<keyword evidence="4" id="KW-0227">DNA damage</keyword>
<feature type="region of interest" description="Disordered" evidence="16">
    <location>
        <begin position="464"/>
        <end position="489"/>
    </location>
</feature>
<dbReference type="EMBL" id="JBHUDM010000002">
    <property type="protein sequence ID" value="MFD1641836.1"/>
    <property type="molecule type" value="Genomic_DNA"/>
</dbReference>
<dbReference type="GO" id="GO:0003677">
    <property type="term" value="F:DNA binding"/>
    <property type="evidence" value="ECO:0007669"/>
    <property type="project" value="UniProtKB-KW"/>
</dbReference>
<evidence type="ECO:0000256" key="15">
    <source>
        <dbReference type="PROSITE-ProRule" id="PRU00560"/>
    </source>
</evidence>
<dbReference type="PROSITE" id="PS51217">
    <property type="entry name" value="UVRD_HELICASE_CTER"/>
    <property type="match status" value="1"/>
</dbReference>
<keyword evidence="9" id="KW-0238">DNA-binding</keyword>
<evidence type="ECO:0000256" key="13">
    <source>
        <dbReference type="ARBA" id="ARBA00034808"/>
    </source>
</evidence>
<dbReference type="GO" id="GO:0043138">
    <property type="term" value="F:3'-5' DNA helicase activity"/>
    <property type="evidence" value="ECO:0007669"/>
    <property type="project" value="UniProtKB-EC"/>
</dbReference>
<dbReference type="GO" id="GO:0004527">
    <property type="term" value="F:exonuclease activity"/>
    <property type="evidence" value="ECO:0007669"/>
    <property type="project" value="UniProtKB-KW"/>
</dbReference>
<dbReference type="Gene3D" id="1.10.10.160">
    <property type="match status" value="1"/>
</dbReference>
<dbReference type="InterPro" id="IPR011604">
    <property type="entry name" value="PDDEXK-like_dom_sf"/>
</dbReference>
<evidence type="ECO:0000256" key="16">
    <source>
        <dbReference type="SAM" id="MobiDB-lite"/>
    </source>
</evidence>
<dbReference type="InterPro" id="IPR014017">
    <property type="entry name" value="DNA_helicase_UvrD-like_C"/>
</dbReference>
<dbReference type="Proteomes" id="UP001597052">
    <property type="component" value="Unassembled WGS sequence"/>
</dbReference>
<sequence length="966" mass="108578">MTGISPNTEQRRLIESTDGIYRVNAGAGTGKTFSITRRYANILEQPGIEPEDILLVTFTRNAAAEMADRIAQQSPYDPVQLQDAPISTFHGYCYQLLRRYGHETPSELGIHDQIPQSLDLIEDGIRESKLFNTFISQFEDRHPEYEHLFAAINDPGTLRSLTTELASKGVIPERNGWYQETGSTLTGDREAFISIFEQENQPNEGAYGPTQSNARSSVSWTDSEYVPDAPKAEDVLGDTQLHRDSVEQAFDEDRDELLEFVHDVYFEYLEYALQRNYLTQGLMLVLAFVMLSEDATVREQVRHEYVMVDEFQDTNELQFKLTLLLAAENNICVVGDWQQSIYGFQYTSIKNIQEFGERITRYKSELNRGETRVPYSVDETEIETIPLEKNYRSTASILSLARETLTVPATNGDSVDVEAIEDEMTSLDATNYVDNSQIKAVTHEDEIELILDQIQHVVGNEEYSVEVRDEPASTDEMSQGEKEAAEAERLGKPSYSDIAVFSRNRSFARDLLEKAGEYGIPMAYEGGVELFDTDQAKLLLAWLRICESDDQRGWATVLEEAGYTLQHAEEILDDEAYPDAMATFRDRLRESETIGGLARIVFDEYGYDGAYANGLLGELTGMVETTLSTRSEAITYLEANLKAGSTIEIDSSPGEDSVTLQTIHSAKGLEYPIVFCANINRRAFPSYGKPSAGTIQYQEPLGLRQRSVYSEANGNPYVYKHWPNNLLTGCLPSTYDEERRLFYVAVTRAKRHLVLTAGGSPSPFFTELSVDPVEVEPSVEPRTIEDMEKDTFSITVPEQSGPQRMSVHAIMDDSVYDDIEEGRGTEFGDEVHQFAEDYVQGADVSPVGGDQQNVAKLLDSFDGEFKPEITAILPLNTEPPITLVGIIDLLVITPDQIHIIDYKTDLSRHAEAEYRKQLSVYYHVASETYPDRDVSITIFYTANDEHVELSPLKLEALCDTARAANQ</sequence>
<dbReference type="Gene3D" id="3.40.50.300">
    <property type="entry name" value="P-loop containing nucleotide triphosphate hydrolases"/>
    <property type="match status" value="4"/>
</dbReference>
<feature type="compositionally biased region" description="Basic and acidic residues" evidence="16">
    <location>
        <begin position="479"/>
        <end position="489"/>
    </location>
</feature>
<evidence type="ECO:0000256" key="10">
    <source>
        <dbReference type="ARBA" id="ARBA00023204"/>
    </source>
</evidence>
<feature type="domain" description="UvrD-like helicase C-terminal" evidence="18">
    <location>
        <begin position="395"/>
        <end position="668"/>
    </location>
</feature>
<comment type="similarity">
    <text evidence="1">Belongs to the helicase family. UvrD subfamily.</text>
</comment>
<dbReference type="InterPro" id="IPR011335">
    <property type="entry name" value="Restrct_endonuc-II-like"/>
</dbReference>
<name>A0ABD6DA53_9EURY</name>
<dbReference type="Pfam" id="PF13361">
    <property type="entry name" value="UvrD_C"/>
    <property type="match status" value="2"/>
</dbReference>
<keyword evidence="11" id="KW-0413">Isomerase</keyword>
<feature type="domain" description="UvrD-like helicase ATP-binding" evidence="17">
    <location>
        <begin position="4"/>
        <end position="394"/>
    </location>
</feature>
<keyword evidence="2" id="KW-0540">Nuclease</keyword>
<comment type="caution">
    <text evidence="19">The sequence shown here is derived from an EMBL/GenBank/DDBJ whole genome shotgun (WGS) entry which is preliminary data.</text>
</comment>
<keyword evidence="8 15" id="KW-0067">ATP-binding</keyword>